<proteinExistence type="predicted"/>
<dbReference type="EMBL" id="JANEYF010002751">
    <property type="protein sequence ID" value="KAJ8942585.1"/>
    <property type="molecule type" value="Genomic_DNA"/>
</dbReference>
<sequence length="43" mass="5263">MHKEKLLNCCYLRTQMRNIPVIKTRQRSYLPTSVNIKVSWSYY</sequence>
<protein>
    <submittedName>
        <fullName evidence="1">Uncharacterized protein</fullName>
    </submittedName>
</protein>
<gene>
    <name evidence="1" type="ORF">NQ314_010041</name>
</gene>
<evidence type="ECO:0000313" key="1">
    <source>
        <dbReference type="EMBL" id="KAJ8942585.1"/>
    </source>
</evidence>
<dbReference type="AlphaFoldDB" id="A0AAV8XXU8"/>
<comment type="caution">
    <text evidence="1">The sequence shown here is derived from an EMBL/GenBank/DDBJ whole genome shotgun (WGS) entry which is preliminary data.</text>
</comment>
<evidence type="ECO:0000313" key="2">
    <source>
        <dbReference type="Proteomes" id="UP001162156"/>
    </source>
</evidence>
<reference evidence="1" key="1">
    <citation type="journal article" date="2023" name="Insect Mol. Biol.">
        <title>Genome sequencing provides insights into the evolution of gene families encoding plant cell wall-degrading enzymes in longhorned beetles.</title>
        <authorList>
            <person name="Shin N.R."/>
            <person name="Okamura Y."/>
            <person name="Kirsch R."/>
            <person name="Pauchet Y."/>
        </authorList>
    </citation>
    <scope>NUCLEOTIDE SEQUENCE</scope>
    <source>
        <strain evidence="1">RBIC_L_NR</strain>
    </source>
</reference>
<keyword evidence="2" id="KW-1185">Reference proteome</keyword>
<accession>A0AAV8XXU8</accession>
<organism evidence="1 2">
    <name type="scientific">Rhamnusium bicolor</name>
    <dbReference type="NCBI Taxonomy" id="1586634"/>
    <lineage>
        <taxon>Eukaryota</taxon>
        <taxon>Metazoa</taxon>
        <taxon>Ecdysozoa</taxon>
        <taxon>Arthropoda</taxon>
        <taxon>Hexapoda</taxon>
        <taxon>Insecta</taxon>
        <taxon>Pterygota</taxon>
        <taxon>Neoptera</taxon>
        <taxon>Endopterygota</taxon>
        <taxon>Coleoptera</taxon>
        <taxon>Polyphaga</taxon>
        <taxon>Cucujiformia</taxon>
        <taxon>Chrysomeloidea</taxon>
        <taxon>Cerambycidae</taxon>
        <taxon>Lepturinae</taxon>
        <taxon>Rhagiini</taxon>
        <taxon>Rhamnusium</taxon>
    </lineage>
</organism>
<dbReference type="Proteomes" id="UP001162156">
    <property type="component" value="Unassembled WGS sequence"/>
</dbReference>
<name>A0AAV8XXU8_9CUCU</name>